<dbReference type="NCBIfam" id="TIGR00236">
    <property type="entry name" value="wecB"/>
    <property type="match status" value="1"/>
</dbReference>
<dbReference type="EC" id="5.1.3.14" evidence="4"/>
<dbReference type="PANTHER" id="PTHR43174:SF2">
    <property type="entry name" value="UDP-N-ACETYLGLUCOSAMINE 2-EPIMERASE"/>
    <property type="match status" value="1"/>
</dbReference>
<evidence type="ECO:0000256" key="1">
    <source>
        <dbReference type="ARBA" id="ARBA00023235"/>
    </source>
</evidence>
<evidence type="ECO:0000259" key="6">
    <source>
        <dbReference type="Pfam" id="PF02350"/>
    </source>
</evidence>
<evidence type="ECO:0000256" key="3">
    <source>
        <dbReference type="ARBA" id="ARBA00038209"/>
    </source>
</evidence>
<dbReference type="SUPFAM" id="SSF53756">
    <property type="entry name" value="UDP-Glycosyltransferase/glycogen phosphorylase"/>
    <property type="match status" value="1"/>
</dbReference>
<dbReference type="PANTHER" id="PTHR43174">
    <property type="entry name" value="UDP-N-ACETYLGLUCOSAMINE 2-EPIMERASE"/>
    <property type="match status" value="1"/>
</dbReference>
<evidence type="ECO:0000256" key="5">
    <source>
        <dbReference type="RuleBase" id="RU003513"/>
    </source>
</evidence>
<dbReference type="Gene3D" id="3.40.50.2000">
    <property type="entry name" value="Glycogen Phosphorylase B"/>
    <property type="match status" value="2"/>
</dbReference>
<comment type="caution">
    <text evidence="7">The sequence shown here is derived from an EMBL/GenBank/DDBJ whole genome shotgun (WGS) entry which is preliminary data.</text>
</comment>
<dbReference type="CDD" id="cd03786">
    <property type="entry name" value="GTB_UDP-GlcNAc_2-Epimerase"/>
    <property type="match status" value="1"/>
</dbReference>
<evidence type="ECO:0000313" key="7">
    <source>
        <dbReference type="EMBL" id="MDP4528114.1"/>
    </source>
</evidence>
<dbReference type="InterPro" id="IPR003331">
    <property type="entry name" value="UDP_GlcNAc_Epimerase_2_dom"/>
</dbReference>
<protein>
    <recommendedName>
        <fullName evidence="4">UDP-N-acetylglucosamine 2-epimerase (non-hydrolyzing)</fullName>
        <ecNumber evidence="4">5.1.3.14</ecNumber>
    </recommendedName>
</protein>
<evidence type="ECO:0000256" key="4">
    <source>
        <dbReference type="ARBA" id="ARBA00038858"/>
    </source>
</evidence>
<evidence type="ECO:0000313" key="8">
    <source>
        <dbReference type="Proteomes" id="UP001236258"/>
    </source>
</evidence>
<accession>A0ABT9GMF4</accession>
<keyword evidence="8" id="KW-1185">Reference proteome</keyword>
<sequence>MLKTLIVFGTRPEAIKMAPLVTQLQQAPGIDNRVCVTAQHRQMLDQVLDLFAIQPDYDLDIMKPGQDLFDVTITILERLKAVLRDWQPDLVLVHGDTSTTFATALACYYEKIAIGHVEAGLRTGDLFSPWPEEANRKLTGVLTQLHFAPTATARQNLLAEGVPATQIEVTGNTVIDALLAVVEKIDQDDALRQQLSAKLPYGQQRRMILITGHRRESFGSGFENICAALQQLAKQYPDCDFVYPVHLNPNVREPVYRLLGEQANIHLIEPQDYLPFVYLMRQSYLVLTDSGGIQEEAPSLGKPVLVMRDTTERPEAVAAGTVLLVGTNTDSIVREVSRLMDDTAWYQQMSVAHNPYGDGTACQQIAQCLSTFKPG</sequence>
<comment type="similarity">
    <text evidence="3 5">Belongs to the UDP-N-acetylglucosamine 2-epimerase family.</text>
</comment>
<dbReference type="GO" id="GO:0008761">
    <property type="term" value="F:UDP-N-acetylglucosamine 2-epimerase activity"/>
    <property type="evidence" value="ECO:0007669"/>
    <property type="project" value="UniProtKB-EC"/>
</dbReference>
<gene>
    <name evidence="7" type="primary">wecB</name>
    <name evidence="7" type="ORF">Q3O59_03600</name>
</gene>
<proteinExistence type="inferred from homology"/>
<keyword evidence="1 5" id="KW-0413">Isomerase</keyword>
<dbReference type="EMBL" id="JAUZVY010000001">
    <property type="protein sequence ID" value="MDP4528114.1"/>
    <property type="molecule type" value="Genomic_DNA"/>
</dbReference>
<comment type="catalytic activity">
    <reaction evidence="2">
        <text>UDP-N-acetyl-alpha-D-glucosamine = UDP-N-acetyl-alpha-D-mannosamine</text>
        <dbReference type="Rhea" id="RHEA:17213"/>
        <dbReference type="ChEBI" id="CHEBI:57705"/>
        <dbReference type="ChEBI" id="CHEBI:68623"/>
        <dbReference type="EC" id="5.1.3.14"/>
    </reaction>
</comment>
<dbReference type="InterPro" id="IPR029767">
    <property type="entry name" value="WecB-like"/>
</dbReference>
<organism evidence="7 8">
    <name type="scientific">Alkalimonas delamerensis</name>
    <dbReference type="NCBI Taxonomy" id="265981"/>
    <lineage>
        <taxon>Bacteria</taxon>
        <taxon>Pseudomonadati</taxon>
        <taxon>Pseudomonadota</taxon>
        <taxon>Gammaproteobacteria</taxon>
        <taxon>Alkalimonas</taxon>
    </lineage>
</organism>
<name>A0ABT9GMF4_9GAMM</name>
<feature type="domain" description="UDP-N-acetylglucosamine 2-epimerase" evidence="6">
    <location>
        <begin position="23"/>
        <end position="369"/>
    </location>
</feature>
<evidence type="ECO:0000256" key="2">
    <source>
        <dbReference type="ARBA" id="ARBA00036080"/>
    </source>
</evidence>
<reference evidence="7 8" key="1">
    <citation type="submission" date="2023-08" db="EMBL/GenBank/DDBJ databases">
        <authorList>
            <person name="Joshi A."/>
            <person name="Thite S."/>
        </authorList>
    </citation>
    <scope>NUCLEOTIDE SEQUENCE [LARGE SCALE GENOMIC DNA]</scope>
    <source>
        <strain evidence="7 8">1E1</strain>
    </source>
</reference>
<dbReference type="RefSeq" id="WP_305944266.1">
    <property type="nucleotide sequence ID" value="NZ_JAUZVY010000001.1"/>
</dbReference>
<dbReference type="Pfam" id="PF02350">
    <property type="entry name" value="Epimerase_2"/>
    <property type="match status" value="1"/>
</dbReference>
<dbReference type="Proteomes" id="UP001236258">
    <property type="component" value="Unassembled WGS sequence"/>
</dbReference>